<evidence type="ECO:0008006" key="4">
    <source>
        <dbReference type="Google" id="ProtNLM"/>
    </source>
</evidence>
<feature type="signal peptide" evidence="1">
    <location>
        <begin position="1"/>
        <end position="21"/>
    </location>
</feature>
<keyword evidence="1" id="KW-0732">Signal</keyword>
<dbReference type="VEuPathDB" id="VectorBase:SCAU005581"/>
<dbReference type="Gene3D" id="3.15.10.30">
    <property type="entry name" value="Haemolymph juvenile hormone binding protein"/>
    <property type="match status" value="1"/>
</dbReference>
<evidence type="ECO:0000313" key="2">
    <source>
        <dbReference type="EnsemblMetazoa" id="SCAU005581-PC"/>
    </source>
</evidence>
<sequence length="259" mass="29150">MSTKRGLFIMAVILNILEVFSAPENSIKPINSLPKGITGCKRELNISECVQSAFQDVLKLSKDGIPELHIIPIDPLVVPKVTVQFENSLIRGKASVRNLKIVGVTNAVIEKTDFKIFGNITKYKSVIRVPYLRAEGSYKANIFVNNNKMSSRGEFNASMTDIVANIDSAGEIYERDGRSYLRLTKLDCEPTIGDMKVYANGLVPDENLNNALVDLANENWRRSYQSLVSSTRPSWEPFILKYFNDILDYVPWNLLVVEK</sequence>
<evidence type="ECO:0000256" key="1">
    <source>
        <dbReference type="SAM" id="SignalP"/>
    </source>
</evidence>
<dbReference type="SMART" id="SM00700">
    <property type="entry name" value="JHBP"/>
    <property type="match status" value="1"/>
</dbReference>
<gene>
    <name evidence="2" type="primary">106082081</name>
</gene>
<dbReference type="Proteomes" id="UP000095300">
    <property type="component" value="Unassembled WGS sequence"/>
</dbReference>
<dbReference type="PANTHER" id="PTHR11008">
    <property type="entry name" value="PROTEIN TAKEOUT-LIKE PROTEIN"/>
    <property type="match status" value="1"/>
</dbReference>
<dbReference type="GO" id="GO:0005615">
    <property type="term" value="C:extracellular space"/>
    <property type="evidence" value="ECO:0007669"/>
    <property type="project" value="TreeGrafter"/>
</dbReference>
<name>A0A1I8P7M8_STOCA</name>
<accession>A0A1I8P7M8</accession>
<reference evidence="2" key="1">
    <citation type="submission" date="2020-05" db="UniProtKB">
        <authorList>
            <consortium name="EnsemblMetazoa"/>
        </authorList>
    </citation>
    <scope>IDENTIFICATION</scope>
    <source>
        <strain evidence="2">USDA</strain>
    </source>
</reference>
<organism evidence="2 3">
    <name type="scientific">Stomoxys calcitrans</name>
    <name type="common">Stable fly</name>
    <name type="synonym">Conops calcitrans</name>
    <dbReference type="NCBI Taxonomy" id="35570"/>
    <lineage>
        <taxon>Eukaryota</taxon>
        <taxon>Metazoa</taxon>
        <taxon>Ecdysozoa</taxon>
        <taxon>Arthropoda</taxon>
        <taxon>Hexapoda</taxon>
        <taxon>Insecta</taxon>
        <taxon>Pterygota</taxon>
        <taxon>Neoptera</taxon>
        <taxon>Endopterygota</taxon>
        <taxon>Diptera</taxon>
        <taxon>Brachycera</taxon>
        <taxon>Muscomorpha</taxon>
        <taxon>Muscoidea</taxon>
        <taxon>Muscidae</taxon>
        <taxon>Stomoxys</taxon>
    </lineage>
</organism>
<dbReference type="Pfam" id="PF06585">
    <property type="entry name" value="JHBP"/>
    <property type="match status" value="1"/>
</dbReference>
<dbReference type="InterPro" id="IPR010562">
    <property type="entry name" value="Haemolymph_juvenile_hormone-bd"/>
</dbReference>
<dbReference type="EnsemblMetazoa" id="SCAU005581-RC">
    <property type="protein sequence ID" value="SCAU005581-PC"/>
    <property type="gene ID" value="SCAU005581"/>
</dbReference>
<feature type="chain" id="PRO_5009326301" description="Circadian clock-controlled protein-like" evidence="1">
    <location>
        <begin position="22"/>
        <end position="259"/>
    </location>
</feature>
<dbReference type="InterPro" id="IPR038606">
    <property type="entry name" value="To_sf"/>
</dbReference>
<proteinExistence type="predicted"/>
<evidence type="ECO:0000313" key="3">
    <source>
        <dbReference type="Proteomes" id="UP000095300"/>
    </source>
</evidence>
<keyword evidence="3" id="KW-1185">Reference proteome</keyword>
<dbReference type="PANTHER" id="PTHR11008:SF18">
    <property type="entry name" value="BCDNA.GH05536-RELATED"/>
    <property type="match status" value="1"/>
</dbReference>
<dbReference type="AlphaFoldDB" id="A0A1I8P7M8"/>
<protein>
    <recommendedName>
        <fullName evidence="4">Circadian clock-controlled protein-like</fullName>
    </recommendedName>
</protein>
<dbReference type="OrthoDB" id="8196554at2759"/>